<feature type="transmembrane region" description="Helical" evidence="7">
    <location>
        <begin position="392"/>
        <end position="413"/>
    </location>
</feature>
<feature type="transmembrane region" description="Helical" evidence="7">
    <location>
        <begin position="173"/>
        <end position="194"/>
    </location>
</feature>
<evidence type="ECO:0000256" key="6">
    <source>
        <dbReference type="ARBA" id="ARBA00023136"/>
    </source>
</evidence>
<feature type="transmembrane region" description="Helical" evidence="7">
    <location>
        <begin position="140"/>
        <end position="161"/>
    </location>
</feature>
<proteinExistence type="predicted"/>
<feature type="transmembrane region" description="Helical" evidence="7">
    <location>
        <begin position="60"/>
        <end position="81"/>
    </location>
</feature>
<accession>A0A9D2M6M6</accession>
<evidence type="ECO:0000256" key="1">
    <source>
        <dbReference type="ARBA" id="ARBA00004651"/>
    </source>
</evidence>
<gene>
    <name evidence="8" type="ORF">H9945_06855</name>
</gene>
<feature type="transmembrane region" description="Helical" evidence="7">
    <location>
        <begin position="20"/>
        <end position="40"/>
    </location>
</feature>
<name>A0A9D2M6M6_9FIRM</name>
<sequence length="462" mass="49033">MSRVTLPHPRSAPDGIDRLFGRYVLSSMVTMFLQSAYSLVDGLFVSNFVGGTALAAINVTWPIIAVITAVGAGVGCGGAVIMATQQGAGHRAVSNRVRGNVLLALLAAGVLCTAVALALLQPLLRLMGAEGELLRYALTYGRIMLAGGVVQVVSCGLSPLLRNDNHAVTAMGIMVGGLVANLALDFCFLALLHWGVAGAAAASVCAQLFTVLAGLAVLLTDRCNPLRPAQLRPNFRLWPRMLRNALSPFGISLTPSLLILYHNIACLRTGSDLAVSAYALITATVGSYRILLIGVADGIQPLASYANGAGDWNTLRRLRNKGIGTAVAVSAALFAFTMATAGFYPALYGYSGQAAELSVHAVRVTAWQLLFTGLVRVTNGFFFAVGKTRYALFMIYFDPLVLTPAALLVLPRLLGLEGIWLTAVVTQLLLNFAAGWMFWRYSRALARKAPAVIPTERSRVLL</sequence>
<reference evidence="8" key="1">
    <citation type="journal article" date="2021" name="PeerJ">
        <title>Extensive microbial diversity within the chicken gut microbiome revealed by metagenomics and culture.</title>
        <authorList>
            <person name="Gilroy R."/>
            <person name="Ravi A."/>
            <person name="Getino M."/>
            <person name="Pursley I."/>
            <person name="Horton D.L."/>
            <person name="Alikhan N.F."/>
            <person name="Baker D."/>
            <person name="Gharbi K."/>
            <person name="Hall N."/>
            <person name="Watson M."/>
            <person name="Adriaenssens E.M."/>
            <person name="Foster-Nyarko E."/>
            <person name="Jarju S."/>
            <person name="Secka A."/>
            <person name="Antonio M."/>
            <person name="Oren A."/>
            <person name="Chaudhuri R.R."/>
            <person name="La Ragione R."/>
            <person name="Hildebrand F."/>
            <person name="Pallen M.J."/>
        </authorList>
    </citation>
    <scope>NUCLEOTIDE SEQUENCE</scope>
    <source>
        <strain evidence="8">ChiBcec8-13705</strain>
    </source>
</reference>
<feature type="transmembrane region" description="Helical" evidence="7">
    <location>
        <begin position="241"/>
        <end position="261"/>
    </location>
</feature>
<dbReference type="PANTHER" id="PTHR43823">
    <property type="entry name" value="SPORULATION PROTEIN YKVU"/>
    <property type="match status" value="1"/>
</dbReference>
<keyword evidence="6 7" id="KW-0472">Membrane</keyword>
<dbReference type="InterPro" id="IPR051327">
    <property type="entry name" value="MATE_MepA_subfamily"/>
</dbReference>
<dbReference type="AlphaFoldDB" id="A0A9D2M6M6"/>
<evidence type="ECO:0000256" key="4">
    <source>
        <dbReference type="ARBA" id="ARBA00022692"/>
    </source>
</evidence>
<keyword evidence="4 7" id="KW-0812">Transmembrane</keyword>
<evidence type="ECO:0000256" key="7">
    <source>
        <dbReference type="SAM" id="Phobius"/>
    </source>
</evidence>
<dbReference type="GO" id="GO:0042910">
    <property type="term" value="F:xenobiotic transmembrane transporter activity"/>
    <property type="evidence" value="ECO:0007669"/>
    <property type="project" value="InterPro"/>
</dbReference>
<dbReference type="GO" id="GO:0005886">
    <property type="term" value="C:plasma membrane"/>
    <property type="evidence" value="ECO:0007669"/>
    <property type="project" value="UniProtKB-SubCell"/>
</dbReference>
<comment type="subcellular location">
    <subcellularLocation>
        <location evidence="1">Cell membrane</location>
        <topology evidence="1">Multi-pass membrane protein</topology>
    </subcellularLocation>
</comment>
<evidence type="ECO:0000256" key="3">
    <source>
        <dbReference type="ARBA" id="ARBA00022475"/>
    </source>
</evidence>
<keyword evidence="3" id="KW-1003">Cell membrane</keyword>
<dbReference type="GO" id="GO:0015297">
    <property type="term" value="F:antiporter activity"/>
    <property type="evidence" value="ECO:0007669"/>
    <property type="project" value="InterPro"/>
</dbReference>
<dbReference type="InterPro" id="IPR002528">
    <property type="entry name" value="MATE_fam"/>
</dbReference>
<dbReference type="InterPro" id="IPR048279">
    <property type="entry name" value="MdtK-like"/>
</dbReference>
<protein>
    <submittedName>
        <fullName evidence="8">Multidrug transporter MatE</fullName>
    </submittedName>
</protein>
<dbReference type="PIRSF" id="PIRSF006603">
    <property type="entry name" value="DinF"/>
    <property type="match status" value="1"/>
</dbReference>
<feature type="transmembrane region" description="Helical" evidence="7">
    <location>
        <begin position="323"/>
        <end position="346"/>
    </location>
</feature>
<feature type="transmembrane region" description="Helical" evidence="7">
    <location>
        <begin position="366"/>
        <end position="385"/>
    </location>
</feature>
<dbReference type="Proteomes" id="UP000886803">
    <property type="component" value="Unassembled WGS sequence"/>
</dbReference>
<comment type="caution">
    <text evidence="8">The sequence shown here is derived from an EMBL/GenBank/DDBJ whole genome shotgun (WGS) entry which is preliminary data.</text>
</comment>
<feature type="transmembrane region" description="Helical" evidence="7">
    <location>
        <begin position="419"/>
        <end position="439"/>
    </location>
</feature>
<feature type="transmembrane region" description="Helical" evidence="7">
    <location>
        <begin position="101"/>
        <end position="120"/>
    </location>
</feature>
<evidence type="ECO:0000256" key="5">
    <source>
        <dbReference type="ARBA" id="ARBA00022989"/>
    </source>
</evidence>
<organism evidence="8 9">
    <name type="scientific">Candidatus Gemmiger avicola</name>
    <dbReference type="NCBI Taxonomy" id="2838605"/>
    <lineage>
        <taxon>Bacteria</taxon>
        <taxon>Bacillati</taxon>
        <taxon>Bacillota</taxon>
        <taxon>Clostridia</taxon>
        <taxon>Eubacteriales</taxon>
        <taxon>Gemmiger</taxon>
    </lineage>
</organism>
<evidence type="ECO:0000313" key="9">
    <source>
        <dbReference type="Proteomes" id="UP000886803"/>
    </source>
</evidence>
<keyword evidence="2" id="KW-0813">Transport</keyword>
<dbReference type="PANTHER" id="PTHR43823:SF3">
    <property type="entry name" value="MULTIDRUG EXPORT PROTEIN MEPA"/>
    <property type="match status" value="1"/>
</dbReference>
<evidence type="ECO:0000313" key="8">
    <source>
        <dbReference type="EMBL" id="HJB42202.1"/>
    </source>
</evidence>
<reference evidence="8" key="2">
    <citation type="submission" date="2021-04" db="EMBL/GenBank/DDBJ databases">
        <authorList>
            <person name="Gilroy R."/>
        </authorList>
    </citation>
    <scope>NUCLEOTIDE SEQUENCE</scope>
    <source>
        <strain evidence="8">ChiBcec8-13705</strain>
    </source>
</reference>
<feature type="transmembrane region" description="Helical" evidence="7">
    <location>
        <begin position="273"/>
        <end position="292"/>
    </location>
</feature>
<keyword evidence="5 7" id="KW-1133">Transmembrane helix</keyword>
<evidence type="ECO:0000256" key="2">
    <source>
        <dbReference type="ARBA" id="ARBA00022448"/>
    </source>
</evidence>
<dbReference type="EMBL" id="DWYG01000115">
    <property type="protein sequence ID" value="HJB42202.1"/>
    <property type="molecule type" value="Genomic_DNA"/>
</dbReference>
<dbReference type="Pfam" id="PF01554">
    <property type="entry name" value="MatE"/>
    <property type="match status" value="2"/>
</dbReference>
<feature type="transmembrane region" description="Helical" evidence="7">
    <location>
        <begin position="200"/>
        <end position="220"/>
    </location>
</feature>